<proteinExistence type="predicted"/>
<evidence type="ECO:0000256" key="1">
    <source>
        <dbReference type="SAM" id="MobiDB-lite"/>
    </source>
</evidence>
<gene>
    <name evidence="2" type="ORF">D9611_005080</name>
</gene>
<dbReference type="OrthoDB" id="2526154at2759"/>
<feature type="compositionally biased region" description="Polar residues" evidence="1">
    <location>
        <begin position="1269"/>
        <end position="1281"/>
    </location>
</feature>
<dbReference type="Proteomes" id="UP000541558">
    <property type="component" value="Unassembled WGS sequence"/>
</dbReference>
<feature type="compositionally biased region" description="Acidic residues" evidence="1">
    <location>
        <begin position="518"/>
        <end position="529"/>
    </location>
</feature>
<feature type="compositionally biased region" description="Low complexity" evidence="1">
    <location>
        <begin position="1218"/>
        <end position="1238"/>
    </location>
</feature>
<feature type="compositionally biased region" description="Basic and acidic residues" evidence="1">
    <location>
        <begin position="959"/>
        <end position="968"/>
    </location>
</feature>
<sequence>MSSGVHPNDTPRSSLLSNSPPTVQSPTWKQPKAPLPPHRLAKLANALGVSTPIPASLNHPSGASSFMSRSFSESAGPPDHLRRSPTPSAASSMGYGPSASSTSKFLLHVIPPTHLPHDSDASNDSDMTPPPSNASGYHTQFRRGTLVPVHPTLHGQLGAIAKEYALPSTAGLVLYLVTSGTASGVQSPISPGMKSPMFDDDEMHEPGPRLSDDIWRHLWNRVVQAEQREGNMLPSRSPTPLTLGAHSTPFLSRDYNGNLRPPQSPGLSPISPRPAYGFDRTPSPPSSISDLRSNSKSAPPSSASAQSDFDANTPDTSINGHAMRADSLDLPGLNSPSLIPILAKVEFDIDRRKAGWYEPWIRSRKANHAKRSRSRKSSNVTEAEEEGSKEKERVPAIPLLIGRKETSSPLGMELSDPSKVLETEEFEEDSSLAAAGYEQLSDTQEGDSDSENDDNDLDHFAEDTTARVSSIVSKQDPLEDVFGSDADTWSEMKGERRTTHEFNPEVVNLALTPSELDEEMFNSQEQDENDTSRYTTKEEEEVRELLDRMSQSGNTTPDLFASFSPESLSKKIPPPLVLVPNSGPQNVVAAEPSPYPTAATTGAKLAYLDSPDNQSDLDADENIEYRSKSPSADSEKRSGALFEDLDLGLDPAEDYDYDDDVNDRRKSQIAMSAQLDEIERTLAQLSPRILNNNDLEEEQNQSFRSMSTLSPNSPSKLTLSPLRGSDLISPRLPQHRDPPGDSPAGASWPAVPFSMIKDASRTPAPPSNSGTRPPSPPQLALNGVTTAAPRSFNPRGPGDEMSSETHQRRKELEEEQAFFRKPSTQSPVIPLSPDPFGRFSSSTPEVPPSVSESDWDTTTLGRSSISLGDGEKRTSQRMGRARSGTTSRFSIDSVVEEEGPAVVAAATKPNRGTLMSVKSIKNLWRKSNKGDKDKDKDKAEKGSGAASLSSGRVSPAPQRPERPSHETMDLPDVPPIPPSGSFGRISPQPPVDMSRRPSQSSQSSRPSLDYPSGYPSPELPPPRRSQDAPPPMMAPGLSVPPYANIATRNNSSPIIPAQMLPNRPGNSIANMRFDQESPYPNPVRNNSGARYTQRPPSPPQPSPPPPQQHQGSQFSLPPIPEQEKLARKSILKWKSSSSNGSHHYPQDQPPGQRMSFDRASNSSGRTNGSGSGSSHGHGYGMNVNGGRKASINSFSSDLAPPPSPMMPDHFNGHAGHPGSRVPSFTSSSGGSSSYEAGGPLRSRTPETFSSSTSPPMHFHQPMGARSASPAASFTSSQSIDESQFEIVSPKLNGGFAYPTVAYSGNLGAS</sequence>
<feature type="compositionally biased region" description="Polar residues" evidence="1">
    <location>
        <begin position="702"/>
        <end position="718"/>
    </location>
</feature>
<feature type="region of interest" description="Disordered" evidence="1">
    <location>
        <begin position="689"/>
        <end position="1281"/>
    </location>
</feature>
<protein>
    <submittedName>
        <fullName evidence="2">Uncharacterized protein</fullName>
    </submittedName>
</protein>
<dbReference type="EMBL" id="JAACJK010000110">
    <property type="protein sequence ID" value="KAF5332555.1"/>
    <property type="molecule type" value="Genomic_DNA"/>
</dbReference>
<feature type="compositionally biased region" description="Basic and acidic residues" evidence="1">
    <location>
        <begin position="803"/>
        <end position="812"/>
    </location>
</feature>
<feature type="compositionally biased region" description="Polar residues" evidence="1">
    <location>
        <begin position="309"/>
        <end position="319"/>
    </location>
</feature>
<organism evidence="2 3">
    <name type="scientific">Ephemerocybe angulata</name>
    <dbReference type="NCBI Taxonomy" id="980116"/>
    <lineage>
        <taxon>Eukaryota</taxon>
        <taxon>Fungi</taxon>
        <taxon>Dikarya</taxon>
        <taxon>Basidiomycota</taxon>
        <taxon>Agaricomycotina</taxon>
        <taxon>Agaricomycetes</taxon>
        <taxon>Agaricomycetidae</taxon>
        <taxon>Agaricales</taxon>
        <taxon>Agaricineae</taxon>
        <taxon>Psathyrellaceae</taxon>
        <taxon>Ephemerocybe</taxon>
    </lineage>
</organism>
<feature type="compositionally biased region" description="Gly residues" evidence="1">
    <location>
        <begin position="1167"/>
        <end position="1179"/>
    </location>
</feature>
<feature type="compositionally biased region" description="Polar residues" evidence="1">
    <location>
        <begin position="1"/>
        <end position="28"/>
    </location>
</feature>
<reference evidence="2 3" key="1">
    <citation type="journal article" date="2020" name="ISME J.">
        <title>Uncovering the hidden diversity of litter-decomposition mechanisms in mushroom-forming fungi.</title>
        <authorList>
            <person name="Floudas D."/>
            <person name="Bentzer J."/>
            <person name="Ahren D."/>
            <person name="Johansson T."/>
            <person name="Persson P."/>
            <person name="Tunlid A."/>
        </authorList>
    </citation>
    <scope>NUCLEOTIDE SEQUENCE [LARGE SCALE GENOMIC DNA]</scope>
    <source>
        <strain evidence="2 3">CBS 175.51</strain>
    </source>
</reference>
<evidence type="ECO:0000313" key="2">
    <source>
        <dbReference type="EMBL" id="KAF5332555.1"/>
    </source>
</evidence>
<feature type="compositionally biased region" description="Pro residues" evidence="1">
    <location>
        <begin position="1017"/>
        <end position="1033"/>
    </location>
</feature>
<feature type="compositionally biased region" description="Polar residues" evidence="1">
    <location>
        <begin position="856"/>
        <end position="866"/>
    </location>
</feature>
<feature type="region of interest" description="Disordered" evidence="1">
    <location>
        <begin position="1"/>
        <end position="97"/>
    </location>
</feature>
<feature type="region of interest" description="Disordered" evidence="1">
    <location>
        <begin position="365"/>
        <end position="486"/>
    </location>
</feature>
<comment type="caution">
    <text evidence="2">The sequence shown here is derived from an EMBL/GenBank/DDBJ whole genome shotgun (WGS) entry which is preliminary data.</text>
</comment>
<feature type="region of interest" description="Disordered" evidence="1">
    <location>
        <begin position="111"/>
        <end position="138"/>
    </location>
</feature>
<feature type="compositionally biased region" description="Low complexity" evidence="1">
    <location>
        <begin position="840"/>
        <end position="852"/>
    </location>
</feature>
<keyword evidence="3" id="KW-1185">Reference proteome</keyword>
<feature type="compositionally biased region" description="Basic and acidic residues" evidence="1">
    <location>
        <begin position="623"/>
        <end position="638"/>
    </location>
</feature>
<name>A0A8H5BZR4_9AGAR</name>
<feature type="region of interest" description="Disordered" evidence="1">
    <location>
        <begin position="518"/>
        <end position="639"/>
    </location>
</feature>
<feature type="compositionally biased region" description="Low complexity" evidence="1">
    <location>
        <begin position="61"/>
        <end position="76"/>
    </location>
</feature>
<feature type="compositionally biased region" description="Low complexity" evidence="1">
    <location>
        <begin position="996"/>
        <end position="1016"/>
    </location>
</feature>
<feature type="compositionally biased region" description="Acidic residues" evidence="1">
    <location>
        <begin position="444"/>
        <end position="456"/>
    </location>
</feature>
<feature type="compositionally biased region" description="Low complexity" evidence="1">
    <location>
        <begin position="1245"/>
        <end position="1255"/>
    </location>
</feature>
<feature type="compositionally biased region" description="Basic residues" evidence="1">
    <location>
        <begin position="365"/>
        <end position="376"/>
    </location>
</feature>
<evidence type="ECO:0000313" key="3">
    <source>
        <dbReference type="Proteomes" id="UP000541558"/>
    </source>
</evidence>
<accession>A0A8H5BZR4</accession>
<feature type="region of interest" description="Disordered" evidence="1">
    <location>
        <begin position="229"/>
        <end position="323"/>
    </location>
</feature>
<feature type="compositionally biased region" description="Low complexity" evidence="1">
    <location>
        <begin position="294"/>
        <end position="307"/>
    </location>
</feature>
<feature type="compositionally biased region" description="Basic and acidic residues" evidence="1">
    <location>
        <begin position="928"/>
        <end position="941"/>
    </location>
</feature>
<feature type="compositionally biased region" description="Pro residues" evidence="1">
    <location>
        <begin position="1095"/>
        <end position="1107"/>
    </location>
</feature>